<dbReference type="AlphaFoldDB" id="A0A934UPG3"/>
<evidence type="ECO:0008006" key="4">
    <source>
        <dbReference type="Google" id="ProtNLM"/>
    </source>
</evidence>
<name>A0A934UPG3_9BURK</name>
<accession>A0A934UPG3</accession>
<feature type="chain" id="PRO_5036898490" description="Lipocalin-like domain-containing protein" evidence="1">
    <location>
        <begin position="21"/>
        <end position="136"/>
    </location>
</feature>
<dbReference type="Proteomes" id="UP000617041">
    <property type="component" value="Unassembled WGS sequence"/>
</dbReference>
<keyword evidence="1" id="KW-0732">Signal</keyword>
<dbReference type="RefSeq" id="WP_200785893.1">
    <property type="nucleotide sequence ID" value="NZ_JAEDAO010000001.1"/>
</dbReference>
<protein>
    <recommendedName>
        <fullName evidence="4">Lipocalin-like domain-containing protein</fullName>
    </recommendedName>
</protein>
<keyword evidence="3" id="KW-1185">Reference proteome</keyword>
<sequence length="136" mass="14526">MKRLLAIALVACTGIAHAHAQQQACNDGKDVAPAQLVGLWRADVEGDAPAMLLLEPHPRYRGSLSGEINRDGTRSKLAADLDDGELTLEESADGVRISATWLGDVVAGSCGREIRGTREAGEGAPQRLFVLRKLDR</sequence>
<proteinExistence type="predicted"/>
<feature type="signal peptide" evidence="1">
    <location>
        <begin position="1"/>
        <end position="20"/>
    </location>
</feature>
<reference evidence="2" key="1">
    <citation type="submission" date="2020-12" db="EMBL/GenBank/DDBJ databases">
        <title>Ramlibacter sp. nov., isolated from a freshwater alga, Cryptomonas.</title>
        <authorList>
            <person name="Kim H.M."/>
            <person name="Jeon C.O."/>
        </authorList>
    </citation>
    <scope>NUCLEOTIDE SEQUENCE</scope>
    <source>
        <strain evidence="2">CrO1</strain>
    </source>
</reference>
<evidence type="ECO:0000313" key="2">
    <source>
        <dbReference type="EMBL" id="MBK0391045.1"/>
    </source>
</evidence>
<evidence type="ECO:0000256" key="1">
    <source>
        <dbReference type="SAM" id="SignalP"/>
    </source>
</evidence>
<organism evidence="2 3">
    <name type="scientific">Ramlibacter algicola</name>
    <dbReference type="NCBI Taxonomy" id="2795217"/>
    <lineage>
        <taxon>Bacteria</taxon>
        <taxon>Pseudomonadati</taxon>
        <taxon>Pseudomonadota</taxon>
        <taxon>Betaproteobacteria</taxon>
        <taxon>Burkholderiales</taxon>
        <taxon>Comamonadaceae</taxon>
        <taxon>Ramlibacter</taxon>
    </lineage>
</organism>
<gene>
    <name evidence="2" type="ORF">I8E28_00450</name>
</gene>
<comment type="caution">
    <text evidence="2">The sequence shown here is derived from an EMBL/GenBank/DDBJ whole genome shotgun (WGS) entry which is preliminary data.</text>
</comment>
<evidence type="ECO:0000313" key="3">
    <source>
        <dbReference type="Proteomes" id="UP000617041"/>
    </source>
</evidence>
<dbReference type="EMBL" id="JAEDAO010000001">
    <property type="protein sequence ID" value="MBK0391045.1"/>
    <property type="molecule type" value="Genomic_DNA"/>
</dbReference>